<organism evidence="1 2">
    <name type="scientific">Desulfobotulus pelophilus</name>
    <dbReference type="NCBI Taxonomy" id="2823377"/>
    <lineage>
        <taxon>Bacteria</taxon>
        <taxon>Pseudomonadati</taxon>
        <taxon>Thermodesulfobacteriota</taxon>
        <taxon>Desulfobacteria</taxon>
        <taxon>Desulfobacterales</taxon>
        <taxon>Desulfobacteraceae</taxon>
        <taxon>Desulfobotulus</taxon>
    </lineage>
</organism>
<protein>
    <submittedName>
        <fullName evidence="1">YkgJ family cysteine cluster protein</fullName>
    </submittedName>
</protein>
<dbReference type="PROSITE" id="PS51257">
    <property type="entry name" value="PROKAR_LIPOPROTEIN"/>
    <property type="match status" value="1"/>
</dbReference>
<accession>A0ABT3NCI6</accession>
<dbReference type="InterPro" id="IPR005358">
    <property type="entry name" value="Puta_zinc/iron-chelating_dom"/>
</dbReference>
<dbReference type="EMBL" id="JAPFPW010000023">
    <property type="protein sequence ID" value="MCW7755167.1"/>
    <property type="molecule type" value="Genomic_DNA"/>
</dbReference>
<reference evidence="1 2" key="1">
    <citation type="submission" date="2022-11" db="EMBL/GenBank/DDBJ databases">
        <title>Desulfobotulus tamanensis H1 sp. nov. - anaerobic, alkaliphilic, sulphate reducing bacterium isolated from terrestrial mud volcano.</title>
        <authorList>
            <person name="Frolova A."/>
            <person name="Merkel A.Y."/>
            <person name="Slobodkin A.I."/>
        </authorList>
    </citation>
    <scope>NUCLEOTIDE SEQUENCE [LARGE SCALE GENOMIC DNA]</scope>
    <source>
        <strain evidence="1 2">H1</strain>
    </source>
</reference>
<dbReference type="PANTHER" id="PTHR35866:SF1">
    <property type="entry name" value="YKGJ FAMILY CYSTEINE CLUSTER PROTEIN"/>
    <property type="match status" value="1"/>
</dbReference>
<keyword evidence="2" id="KW-1185">Reference proteome</keyword>
<sequence length="261" mass="30259">MKYLSVEALDTLPGKRIRAGENFSFSCHGGLSCFNVCCRNLNLYLYPYDVLMLCKALNLSSDDFLDRHTDVVMRTGEFFPEVLLRMADNEEKTCPFLTDQGCSVYSHRPDTCRTFPVEQGTLFGPDGKVAETVAFFRPPDFCMGRHESRVWTLDSWAADQEAEKFNRMTREWGFVRGLFAENPWGSEGFYGRKGKMAFMAAYHADLFRSFVFGSSFFKRYKIHPDLKRKLKKDDVSLLRFGFDWIRHSVWGMDVKSLQLKK</sequence>
<dbReference type="RefSeq" id="WP_265426091.1">
    <property type="nucleotide sequence ID" value="NZ_JAPFPW010000023.1"/>
</dbReference>
<dbReference type="PANTHER" id="PTHR35866">
    <property type="entry name" value="PUTATIVE-RELATED"/>
    <property type="match status" value="1"/>
</dbReference>
<proteinExistence type="predicted"/>
<evidence type="ECO:0000313" key="1">
    <source>
        <dbReference type="EMBL" id="MCW7755167.1"/>
    </source>
</evidence>
<gene>
    <name evidence="1" type="ORF">OOT00_14355</name>
</gene>
<dbReference type="Proteomes" id="UP001209681">
    <property type="component" value="Unassembled WGS sequence"/>
</dbReference>
<dbReference type="Pfam" id="PF03692">
    <property type="entry name" value="CxxCxxCC"/>
    <property type="match status" value="1"/>
</dbReference>
<evidence type="ECO:0000313" key="2">
    <source>
        <dbReference type="Proteomes" id="UP001209681"/>
    </source>
</evidence>
<name>A0ABT3NCI6_9BACT</name>
<comment type="caution">
    <text evidence="1">The sequence shown here is derived from an EMBL/GenBank/DDBJ whole genome shotgun (WGS) entry which is preliminary data.</text>
</comment>